<dbReference type="EMBL" id="SWJE01000007">
    <property type="protein sequence ID" value="TKC88402.1"/>
    <property type="molecule type" value="Genomic_DNA"/>
</dbReference>
<organism evidence="2 3">
    <name type="scientific">Trinickia terrae</name>
    <dbReference type="NCBI Taxonomy" id="2571161"/>
    <lineage>
        <taxon>Bacteria</taxon>
        <taxon>Pseudomonadati</taxon>
        <taxon>Pseudomonadota</taxon>
        <taxon>Betaproteobacteria</taxon>
        <taxon>Burkholderiales</taxon>
        <taxon>Burkholderiaceae</taxon>
        <taxon>Trinickia</taxon>
    </lineage>
</organism>
<accession>A0A4U1I533</accession>
<gene>
    <name evidence="2" type="ORF">FAZ69_14770</name>
</gene>
<proteinExistence type="predicted"/>
<evidence type="ECO:0000313" key="2">
    <source>
        <dbReference type="EMBL" id="TKC88402.1"/>
    </source>
</evidence>
<evidence type="ECO:0000313" key="3">
    <source>
        <dbReference type="Proteomes" id="UP000305539"/>
    </source>
</evidence>
<reference evidence="2 3" key="1">
    <citation type="submission" date="2019-04" db="EMBL/GenBank/DDBJ databases">
        <title>Trinickia sp. 7GSK02, isolated from subtropical forest soil.</title>
        <authorList>
            <person name="Gao Z.-H."/>
            <person name="Qiu L.-H."/>
        </authorList>
    </citation>
    <scope>NUCLEOTIDE SEQUENCE [LARGE SCALE GENOMIC DNA]</scope>
    <source>
        <strain evidence="2 3">7GSK02</strain>
    </source>
</reference>
<keyword evidence="3" id="KW-1185">Reference proteome</keyword>
<dbReference type="Proteomes" id="UP000305539">
    <property type="component" value="Unassembled WGS sequence"/>
</dbReference>
<name>A0A4U1I533_9BURK</name>
<sequence>MFDAYANDDDVLSIEGDALTISNGTARITISGTLDIAKDKRGLKAALALQQAIGSVVAALQAAELPEKVKDEPPEPTGKTDNPFV</sequence>
<dbReference type="OrthoDB" id="5625257at2"/>
<dbReference type="AlphaFoldDB" id="A0A4U1I533"/>
<dbReference type="RefSeq" id="WP_136895726.1">
    <property type="nucleotide sequence ID" value="NZ_SWJE01000007.1"/>
</dbReference>
<protein>
    <submittedName>
        <fullName evidence="2">Uncharacterized protein</fullName>
    </submittedName>
</protein>
<comment type="caution">
    <text evidence="2">The sequence shown here is derived from an EMBL/GenBank/DDBJ whole genome shotgun (WGS) entry which is preliminary data.</text>
</comment>
<evidence type="ECO:0000256" key="1">
    <source>
        <dbReference type="SAM" id="MobiDB-lite"/>
    </source>
</evidence>
<feature type="region of interest" description="Disordered" evidence="1">
    <location>
        <begin position="65"/>
        <end position="85"/>
    </location>
</feature>